<dbReference type="PROSITE" id="PS50005">
    <property type="entry name" value="TPR"/>
    <property type="match status" value="4"/>
</dbReference>
<evidence type="ECO:0000313" key="5">
    <source>
        <dbReference type="Proteomes" id="UP000323994"/>
    </source>
</evidence>
<dbReference type="EMBL" id="VBSN01000038">
    <property type="protein sequence ID" value="KAA6439155.1"/>
    <property type="molecule type" value="Genomic_DNA"/>
</dbReference>
<dbReference type="OrthoDB" id="9780183at2"/>
<dbReference type="InterPro" id="IPR019734">
    <property type="entry name" value="TPR_rpt"/>
</dbReference>
<keyword evidence="5" id="KW-1185">Reference proteome</keyword>
<feature type="repeat" description="TPR" evidence="3">
    <location>
        <begin position="63"/>
        <end position="96"/>
    </location>
</feature>
<feature type="repeat" description="TPR" evidence="3">
    <location>
        <begin position="267"/>
        <end position="300"/>
    </location>
</feature>
<feature type="repeat" description="TPR" evidence="3">
    <location>
        <begin position="165"/>
        <end position="198"/>
    </location>
</feature>
<accession>A0A5M8QSE7</accession>
<dbReference type="InterPro" id="IPR011990">
    <property type="entry name" value="TPR-like_helical_dom_sf"/>
</dbReference>
<dbReference type="PROSITE" id="PS50293">
    <property type="entry name" value="TPR_REGION"/>
    <property type="match status" value="1"/>
</dbReference>
<dbReference type="PANTHER" id="PTHR44858">
    <property type="entry name" value="TETRATRICOPEPTIDE REPEAT PROTEIN 6"/>
    <property type="match status" value="1"/>
</dbReference>
<dbReference type="PANTHER" id="PTHR44858:SF1">
    <property type="entry name" value="UDP-N-ACETYLGLUCOSAMINE--PEPTIDE N-ACETYLGLUCOSAMINYLTRANSFERASE SPINDLY-RELATED"/>
    <property type="match status" value="1"/>
</dbReference>
<dbReference type="Gene3D" id="1.25.40.10">
    <property type="entry name" value="Tetratricopeptide repeat domain"/>
    <property type="match status" value="2"/>
</dbReference>
<dbReference type="Proteomes" id="UP000323994">
    <property type="component" value="Unassembled WGS sequence"/>
</dbReference>
<proteinExistence type="predicted"/>
<dbReference type="Pfam" id="PF13414">
    <property type="entry name" value="TPR_11"/>
    <property type="match status" value="1"/>
</dbReference>
<name>A0A5M8QSE7_9BACT</name>
<dbReference type="Pfam" id="PF12895">
    <property type="entry name" value="ANAPC3"/>
    <property type="match status" value="1"/>
</dbReference>
<keyword evidence="1" id="KW-0677">Repeat</keyword>
<sequence length="344" mass="38416">MVIRLELIVILTLLVLNILSCTSQSKKDAADFFLKGNQALNQKNYAEAVRFYNEAIAKNADFSDAYLNKGISLLKMNKAEEAFDVLSEAIRIDPTLVQANLVRAETSLQLGKMREARQDLQDIEKQYRDSTRYFLIKGDLLNAEGNASLAIPEYDKAIQLNSNNVEALVNRGAIYYNMHAYKQAKDDFNSAVAISPLLPQALNNLGLIATREKNWPLATAYFDKVLDADPADPFSLNNKGYVLLQTGQAEKAKELISRSLEKLPENGYALRNLGMYYQMKGNIAMAVETYKKALDLSEPVDMLYGLAGSAYWQQNNPTEACRIWKQGMILKDSASIAEAGKNCK</sequence>
<dbReference type="AlphaFoldDB" id="A0A5M8QSE7"/>
<evidence type="ECO:0000256" key="1">
    <source>
        <dbReference type="ARBA" id="ARBA00022737"/>
    </source>
</evidence>
<reference evidence="4 5" key="1">
    <citation type="submission" date="2019-05" db="EMBL/GenBank/DDBJ databases">
        <authorList>
            <person name="Qu J.-H."/>
        </authorList>
    </citation>
    <scope>NUCLEOTIDE SEQUENCE [LARGE SCALE GENOMIC DNA]</scope>
    <source>
        <strain evidence="4 5">NS28</strain>
    </source>
</reference>
<comment type="caution">
    <text evidence="4">The sequence shown here is derived from an EMBL/GenBank/DDBJ whole genome shotgun (WGS) entry which is preliminary data.</text>
</comment>
<dbReference type="Pfam" id="PF13424">
    <property type="entry name" value="TPR_12"/>
    <property type="match status" value="1"/>
</dbReference>
<evidence type="ECO:0000256" key="2">
    <source>
        <dbReference type="ARBA" id="ARBA00022803"/>
    </source>
</evidence>
<dbReference type="InterPro" id="IPR050498">
    <property type="entry name" value="Ycf3"/>
</dbReference>
<dbReference type="SUPFAM" id="SSF48452">
    <property type="entry name" value="TPR-like"/>
    <property type="match status" value="2"/>
</dbReference>
<feature type="repeat" description="TPR" evidence="3">
    <location>
        <begin position="199"/>
        <end position="232"/>
    </location>
</feature>
<keyword evidence="2 3" id="KW-0802">TPR repeat</keyword>
<gene>
    <name evidence="4" type="ORF">FEM33_12795</name>
</gene>
<evidence type="ECO:0000313" key="4">
    <source>
        <dbReference type="EMBL" id="KAA6439155.1"/>
    </source>
</evidence>
<protein>
    <submittedName>
        <fullName evidence="4">Tetratricopeptide repeat protein</fullName>
    </submittedName>
</protein>
<evidence type="ECO:0000256" key="3">
    <source>
        <dbReference type="PROSITE-ProRule" id="PRU00339"/>
    </source>
</evidence>
<dbReference type="SMART" id="SM00028">
    <property type="entry name" value="TPR"/>
    <property type="match status" value="8"/>
</dbReference>
<organism evidence="4 5">
    <name type="scientific">Dyadobacter flavalbus</name>
    <dbReference type="NCBI Taxonomy" id="2579942"/>
    <lineage>
        <taxon>Bacteria</taxon>
        <taxon>Pseudomonadati</taxon>
        <taxon>Bacteroidota</taxon>
        <taxon>Cytophagia</taxon>
        <taxon>Cytophagales</taxon>
        <taxon>Spirosomataceae</taxon>
        <taxon>Dyadobacter</taxon>
    </lineage>
</organism>